<evidence type="ECO:0000313" key="2">
    <source>
        <dbReference type="EMBL" id="OAV25490.1"/>
    </source>
</evidence>
<feature type="chain" id="PRO_5043142803" description="DUF2147 domain-containing protein" evidence="1">
    <location>
        <begin position="23"/>
        <end position="121"/>
    </location>
</feature>
<dbReference type="RefSeq" id="WP_064603264.1">
    <property type="nucleotide sequence ID" value="NZ_LXHQ01000029.1"/>
</dbReference>
<dbReference type="EMBL" id="LXHQ01000029">
    <property type="protein sequence ID" value="OAV25490.1"/>
    <property type="molecule type" value="Genomic_DNA"/>
</dbReference>
<name>A0A198WYN4_MORCA</name>
<sequence length="121" mass="12693">MKLSTKLFTLGLGVLLSVSAFANDAIVGKWKMSEKGEEKAIITISQAGNGYQGVMTQGLTDKAKKREGTIVLTNISSQGEGKYKGKGAHPTLPIKGTVNITVNGNTITIKSIAGTQTGVRQ</sequence>
<dbReference type="AlphaFoldDB" id="A0A198WYN4"/>
<protein>
    <recommendedName>
        <fullName evidence="4">DUF2147 domain-containing protein</fullName>
    </recommendedName>
</protein>
<evidence type="ECO:0000256" key="1">
    <source>
        <dbReference type="SAM" id="SignalP"/>
    </source>
</evidence>
<proteinExistence type="predicted"/>
<evidence type="ECO:0000313" key="3">
    <source>
        <dbReference type="Proteomes" id="UP000078295"/>
    </source>
</evidence>
<accession>A0A198WYN4</accession>
<keyword evidence="1" id="KW-0732">Signal</keyword>
<dbReference type="Proteomes" id="UP000078295">
    <property type="component" value="Unassembled WGS sequence"/>
</dbReference>
<feature type="signal peptide" evidence="1">
    <location>
        <begin position="1"/>
        <end position="22"/>
    </location>
</feature>
<comment type="caution">
    <text evidence="2">The sequence shown here is derived from an EMBL/GenBank/DDBJ whole genome shotgun (WGS) entry which is preliminary data.</text>
</comment>
<dbReference type="OrthoDB" id="9814399at2"/>
<reference evidence="2 3" key="1">
    <citation type="journal article" date="2016" name="Genome Biol. Evol.">
        <title>Comparative Genomic Analyses of the Moraxella catarrhalis Serosensitive and Seroresistant Lineages Demonstrate Their Independent Evolution.</title>
        <authorList>
            <person name="Earl J.P."/>
            <person name="de Vries S.P."/>
            <person name="Ahmed A."/>
            <person name="Powell E."/>
            <person name="Schultz M.P."/>
            <person name="Hermans P.W."/>
            <person name="Hill D.J."/>
            <person name="Zhou Z."/>
            <person name="Constantinidou C.I."/>
            <person name="Hu F.Z."/>
            <person name="Bootsma H.J."/>
            <person name="Ehrlich G.D."/>
        </authorList>
    </citation>
    <scope>NUCLEOTIDE SEQUENCE [LARGE SCALE GENOMIC DNA]</scope>
    <source>
        <strain evidence="2 3">F23</strain>
    </source>
</reference>
<gene>
    <name evidence="2" type="ORF">AO370_0960</name>
</gene>
<evidence type="ECO:0008006" key="4">
    <source>
        <dbReference type="Google" id="ProtNLM"/>
    </source>
</evidence>
<organism evidence="2 3">
    <name type="scientific">Moraxella catarrhalis</name>
    <name type="common">Branhamella catarrhalis</name>
    <dbReference type="NCBI Taxonomy" id="480"/>
    <lineage>
        <taxon>Bacteria</taxon>
        <taxon>Pseudomonadati</taxon>
        <taxon>Pseudomonadota</taxon>
        <taxon>Gammaproteobacteria</taxon>
        <taxon>Moraxellales</taxon>
        <taxon>Moraxellaceae</taxon>
        <taxon>Moraxella</taxon>
    </lineage>
</organism>